<keyword evidence="3" id="KW-1185">Reference proteome</keyword>
<feature type="compositionally biased region" description="Basic residues" evidence="1">
    <location>
        <begin position="209"/>
        <end position="219"/>
    </location>
</feature>
<gene>
    <name evidence="2" type="ORF">TBRA_LOCUS11019</name>
</gene>
<organism evidence="2 3">
    <name type="scientific">Trichogramma brassicae</name>
    <dbReference type="NCBI Taxonomy" id="86971"/>
    <lineage>
        <taxon>Eukaryota</taxon>
        <taxon>Metazoa</taxon>
        <taxon>Ecdysozoa</taxon>
        <taxon>Arthropoda</taxon>
        <taxon>Hexapoda</taxon>
        <taxon>Insecta</taxon>
        <taxon>Pterygota</taxon>
        <taxon>Neoptera</taxon>
        <taxon>Endopterygota</taxon>
        <taxon>Hymenoptera</taxon>
        <taxon>Apocrita</taxon>
        <taxon>Proctotrupomorpha</taxon>
        <taxon>Chalcidoidea</taxon>
        <taxon>Trichogrammatidae</taxon>
        <taxon>Trichogramma</taxon>
    </lineage>
</organism>
<feature type="compositionally biased region" description="Basic and acidic residues" evidence="1">
    <location>
        <begin position="776"/>
        <end position="790"/>
    </location>
</feature>
<protein>
    <submittedName>
        <fullName evidence="2">Uncharacterized protein</fullName>
    </submittedName>
</protein>
<feature type="compositionally biased region" description="Polar residues" evidence="1">
    <location>
        <begin position="236"/>
        <end position="263"/>
    </location>
</feature>
<evidence type="ECO:0000256" key="1">
    <source>
        <dbReference type="SAM" id="MobiDB-lite"/>
    </source>
</evidence>
<feature type="region of interest" description="Disordered" evidence="1">
    <location>
        <begin position="107"/>
        <end position="137"/>
    </location>
</feature>
<feature type="compositionally biased region" description="Polar residues" evidence="1">
    <location>
        <begin position="111"/>
        <end position="137"/>
    </location>
</feature>
<dbReference type="AlphaFoldDB" id="A0A6H5IWI2"/>
<evidence type="ECO:0000313" key="2">
    <source>
        <dbReference type="EMBL" id="CAB0039270.1"/>
    </source>
</evidence>
<feature type="compositionally biased region" description="Basic and acidic residues" evidence="1">
    <location>
        <begin position="220"/>
        <end position="235"/>
    </location>
</feature>
<feature type="region of interest" description="Disordered" evidence="1">
    <location>
        <begin position="592"/>
        <end position="664"/>
    </location>
</feature>
<feature type="compositionally biased region" description="Basic residues" evidence="1">
    <location>
        <begin position="791"/>
        <end position="802"/>
    </location>
</feature>
<feature type="compositionally biased region" description="Polar residues" evidence="1">
    <location>
        <begin position="635"/>
        <end position="664"/>
    </location>
</feature>
<dbReference type="Proteomes" id="UP000479190">
    <property type="component" value="Unassembled WGS sequence"/>
</dbReference>
<proteinExistence type="predicted"/>
<sequence>MLYQRIQPTDTEQNKVITLINLVRPSLRKYLRNTHIVDFSDLLQKSIELEKDEDEERRVSARKYSRENKVKNVQPSDSSTPPKCYYCPAFHFHRDCEVLKSRREEGKFDTNEITPTDSRSPLPLTTSSRPVSEVTTATSDPRSLIIVPQRSPSNHHYLTRLFSQVDRCKARSNTLPRTTATADSISCYGSITKGRNNDERSYADEVTLRHSRITGKKSYHTHERTNDLSRKRDSTRPPTAISSKSMDMRSPNSTYSENKTPTKCSKDDERLSSDELYKHRSQTEKNDEKNKCDQEFDNRKIETSNDTNERINEHLVMKNSAGLSSFKAVFDCGQNIYIYVQVSKILCLYIQPASYWRYDCSKSYRYRNAKQVKSYTVFVVHVKPTYTRSTCERRTYKNVTFRPVRRLFPRAVPRAAQNLTRRESDIYAGPTPPTAQITFFWKIVAAEKVSTSVERFRRYETILKLKGLLLYIETRGSEDRAQGCHVVLTSRVCAVAPTRNWLFEWNAGVWSEGRRSIRGRAPGVGSIPTRRIFEVRFFAWCGRACARGGAGTTQKEDPGYVISLRSGKKPRSLCELKAKRITISRSPRRGLTRLAIDGAQHSQDDVRSENHTHKRALDAGAKAQQERMMAPEARTTLTRRQQKGVSTTHGDSQGSAGSENHTHKICSSTTTSETVSANWHLAGCDRCPCEDHAQLWRARSSRRKLYAHVVDSNTPVRKPTVWKQQLDTNASLHTTGGESAHTTSLPACDREALANACRLRGHICPCGIPPGSSRGTRRETSERRSTADRLRGRKRTRTLGNG</sequence>
<reference evidence="2 3" key="1">
    <citation type="submission" date="2020-02" db="EMBL/GenBank/DDBJ databases">
        <authorList>
            <person name="Ferguson B K."/>
        </authorList>
    </citation>
    <scope>NUCLEOTIDE SEQUENCE [LARGE SCALE GENOMIC DNA]</scope>
</reference>
<feature type="region of interest" description="Disordered" evidence="1">
    <location>
        <begin position="770"/>
        <end position="802"/>
    </location>
</feature>
<evidence type="ECO:0000313" key="3">
    <source>
        <dbReference type="Proteomes" id="UP000479190"/>
    </source>
</evidence>
<name>A0A6H5IWI2_9HYME</name>
<dbReference type="EMBL" id="CADCXV010000949">
    <property type="protein sequence ID" value="CAB0039270.1"/>
    <property type="molecule type" value="Genomic_DNA"/>
</dbReference>
<feature type="compositionally biased region" description="Basic and acidic residues" evidence="1">
    <location>
        <begin position="602"/>
        <end position="617"/>
    </location>
</feature>
<feature type="region of interest" description="Disordered" evidence="1">
    <location>
        <begin position="202"/>
        <end position="292"/>
    </location>
</feature>
<feature type="compositionally biased region" description="Basic and acidic residues" evidence="1">
    <location>
        <begin position="264"/>
        <end position="292"/>
    </location>
</feature>
<accession>A0A6H5IWI2</accession>